<organism evidence="1 2">
    <name type="scientific">Paeniroseomonas aquatica</name>
    <dbReference type="NCBI Taxonomy" id="373043"/>
    <lineage>
        <taxon>Bacteria</taxon>
        <taxon>Pseudomonadati</taxon>
        <taxon>Pseudomonadota</taxon>
        <taxon>Alphaproteobacteria</taxon>
        <taxon>Acetobacterales</taxon>
        <taxon>Acetobacteraceae</taxon>
        <taxon>Paeniroseomonas</taxon>
    </lineage>
</organism>
<gene>
    <name evidence="1" type="ORF">QWZ14_29690</name>
</gene>
<protein>
    <submittedName>
        <fullName evidence="1">Glycosyltransferase</fullName>
    </submittedName>
</protein>
<dbReference type="InterPro" id="IPR021466">
    <property type="entry name" value="Put_rhamnosyl_transferase"/>
</dbReference>
<reference evidence="2" key="1">
    <citation type="journal article" date="2019" name="Int. J. Syst. Evol. Microbiol.">
        <title>The Global Catalogue of Microorganisms (GCM) 10K type strain sequencing project: providing services to taxonomists for standard genome sequencing and annotation.</title>
        <authorList>
            <consortium name="The Broad Institute Genomics Platform"/>
            <consortium name="The Broad Institute Genome Sequencing Center for Infectious Disease"/>
            <person name="Wu L."/>
            <person name="Ma J."/>
        </authorList>
    </citation>
    <scope>NUCLEOTIDE SEQUENCE [LARGE SCALE GENOMIC DNA]</scope>
    <source>
        <strain evidence="2">CECT 7131</strain>
    </source>
</reference>
<proteinExistence type="predicted"/>
<accession>A0ABT8AFW6</accession>
<dbReference type="Proteomes" id="UP001529369">
    <property type="component" value="Unassembled WGS sequence"/>
</dbReference>
<sequence length="313" mass="35802">MLFKHILATRFNLAFHSLAKDKNDQKTRDSEWMEHRINLFSKFCARSVSSQHNKDFVWLILIDQNTEQHWEDKIKKSIGGEINTIILRCGPYPSWGVIIRSIVSDGEFYTMTRLDNDDSISRNFIDAVQKRVPDLIRNFSKGVVGLDFSDGVEFDGSQFYPLTQPGSNFSSILARLEFDEIPRSIYDYPHRDLINLVPTTVVSLGSDHPVWCQNIHDRNAKNIKQAHAKGINSEDLRHLFSFENEDGWTSSFRMISVPHDGMTLVNYLSKSSSHEFFGAKNRARIVDGDLRIALTSSEDIGLMISGPKKLYAK</sequence>
<dbReference type="RefSeq" id="WP_290320678.1">
    <property type="nucleotide sequence ID" value="NZ_JAUFPN010000290.1"/>
</dbReference>
<dbReference type="Pfam" id="PF11316">
    <property type="entry name" value="Rhamno_transf"/>
    <property type="match status" value="1"/>
</dbReference>
<comment type="caution">
    <text evidence="1">The sequence shown here is derived from an EMBL/GenBank/DDBJ whole genome shotgun (WGS) entry which is preliminary data.</text>
</comment>
<dbReference type="EMBL" id="JAUFPN010000290">
    <property type="protein sequence ID" value="MDN3568570.1"/>
    <property type="molecule type" value="Genomic_DNA"/>
</dbReference>
<evidence type="ECO:0000313" key="1">
    <source>
        <dbReference type="EMBL" id="MDN3568570.1"/>
    </source>
</evidence>
<evidence type="ECO:0000313" key="2">
    <source>
        <dbReference type="Proteomes" id="UP001529369"/>
    </source>
</evidence>
<keyword evidence="2" id="KW-1185">Reference proteome</keyword>
<name>A0ABT8AFW6_9PROT</name>